<dbReference type="InterPro" id="IPR002808">
    <property type="entry name" value="AdoCbi_amidolase"/>
</dbReference>
<comment type="caution">
    <text evidence="1">The sequence shown here is derived from an EMBL/GenBank/DDBJ whole genome shotgun (WGS) entry which is preliminary data.</text>
</comment>
<accession>A0ABV9K9F9</accession>
<sequence>MLLPDKTILDDSIRRDDYAMTFYFEAPHKTLSTCNLNGGIRRDLKAVFNHSCSNTYWVKHKEPANMDNFSILGYYSEIAQRIGVDPRFVTGLSTAARIENTSYSRLTLKTLTVEVFATAGLDVNAGRAGDPAAWNELDEQDLMPPAGTINLFIFINGNLDDGTMARALVMATEAKTSILQDLMVSGSYSEGLATGTGTDGVVIVCDENSPNRLTNAGKHSVLGEMIAKCVRQAIADALFNQSLLSPSRQCNIYYQQKRYGITPQSLLSILQTNHPEITSQQDIECFKKLIVQILKDHDLVAKVAALFQVVDENRNGLLPDTSLEKVASILLPTLLLSQKDELNIPKLCDFESHVDLPLSLKWKEPDLSLLAENRQDLFTFPEGRLLKLNKSRTAKYYEAVVCCVAEALTKNVFYMFKSI</sequence>
<dbReference type="PANTHER" id="PTHR35336">
    <property type="entry name" value="ADENOSYLCOBINAMIDE AMIDOHYDROLASE"/>
    <property type="match status" value="1"/>
</dbReference>
<reference evidence="2" key="1">
    <citation type="journal article" date="2019" name="Int. J. Syst. Evol. Microbiol.">
        <title>The Global Catalogue of Microorganisms (GCM) 10K type strain sequencing project: providing services to taxonomists for standard genome sequencing and annotation.</title>
        <authorList>
            <consortium name="The Broad Institute Genomics Platform"/>
            <consortium name="The Broad Institute Genome Sequencing Center for Infectious Disease"/>
            <person name="Wu L."/>
            <person name="Ma J."/>
        </authorList>
    </citation>
    <scope>NUCLEOTIDE SEQUENCE [LARGE SCALE GENOMIC DNA]</scope>
    <source>
        <strain evidence="2">CGMCC 4.7357</strain>
    </source>
</reference>
<dbReference type="RefSeq" id="WP_380079695.1">
    <property type="nucleotide sequence ID" value="NZ_JBHSGO010000205.1"/>
</dbReference>
<organism evidence="1 2">
    <name type="scientific">Falsiporphyromonas endometrii</name>
    <dbReference type="NCBI Taxonomy" id="1387297"/>
    <lineage>
        <taxon>Bacteria</taxon>
        <taxon>Pseudomonadati</taxon>
        <taxon>Bacteroidota</taxon>
        <taxon>Bacteroidia</taxon>
        <taxon>Bacteroidales</taxon>
        <taxon>Porphyromonadaceae</taxon>
        <taxon>Falsiporphyromonas</taxon>
    </lineage>
</organism>
<name>A0ABV9K9F9_9PORP</name>
<protein>
    <submittedName>
        <fullName evidence="1">Adenosylcobinamide amidohydrolase</fullName>
    </submittedName>
</protein>
<dbReference type="InterPro" id="IPR052209">
    <property type="entry name" value="CbiZ"/>
</dbReference>
<keyword evidence="2" id="KW-1185">Reference proteome</keyword>
<dbReference type="Proteomes" id="UP001596020">
    <property type="component" value="Unassembled WGS sequence"/>
</dbReference>
<proteinExistence type="predicted"/>
<dbReference type="PANTHER" id="PTHR35336:SF5">
    <property type="entry name" value="ADENOSYLCOBINAMIDE AMIDOHYDROLASE"/>
    <property type="match status" value="1"/>
</dbReference>
<dbReference type="Pfam" id="PF01955">
    <property type="entry name" value="CbiZ"/>
    <property type="match status" value="1"/>
</dbReference>
<evidence type="ECO:0000313" key="1">
    <source>
        <dbReference type="EMBL" id="MFC4666534.1"/>
    </source>
</evidence>
<dbReference type="EMBL" id="JBHSGO010000205">
    <property type="protein sequence ID" value="MFC4666534.1"/>
    <property type="molecule type" value="Genomic_DNA"/>
</dbReference>
<evidence type="ECO:0000313" key="2">
    <source>
        <dbReference type="Proteomes" id="UP001596020"/>
    </source>
</evidence>
<gene>
    <name evidence="1" type="ORF">ACFO3G_08005</name>
</gene>